<reference evidence="1 2" key="1">
    <citation type="submission" date="2020-02" db="EMBL/GenBank/DDBJ databases">
        <title>A chromosome-scale genome assembly of the black bullhead catfish (Ameiurus melas).</title>
        <authorList>
            <person name="Wen M."/>
            <person name="Zham M."/>
            <person name="Cabau C."/>
            <person name="Klopp C."/>
            <person name="Donnadieu C."/>
            <person name="Roques C."/>
            <person name="Bouchez O."/>
            <person name="Lampietro C."/>
            <person name="Jouanno E."/>
            <person name="Herpin A."/>
            <person name="Louis A."/>
            <person name="Berthelot C."/>
            <person name="Parey E."/>
            <person name="Roest-Crollius H."/>
            <person name="Braasch I."/>
            <person name="Postlethwait J."/>
            <person name="Robinson-Rechavi M."/>
            <person name="Echchiki A."/>
            <person name="Begum T."/>
            <person name="Montfort J."/>
            <person name="Schartl M."/>
            <person name="Bobe J."/>
            <person name="Guiguen Y."/>
        </authorList>
    </citation>
    <scope>NUCLEOTIDE SEQUENCE [LARGE SCALE GENOMIC DNA]</scope>
    <source>
        <strain evidence="1">M_S1</strain>
        <tissue evidence="1">Blood</tissue>
    </source>
</reference>
<comment type="caution">
    <text evidence="1">The sequence shown here is derived from an EMBL/GenBank/DDBJ whole genome shotgun (WGS) entry which is preliminary data.</text>
</comment>
<protein>
    <submittedName>
        <fullName evidence="1">Uncharacterized protein</fullName>
    </submittedName>
</protein>
<gene>
    <name evidence="1" type="ORF">AMELA_G00203790</name>
</gene>
<evidence type="ECO:0000313" key="2">
    <source>
        <dbReference type="Proteomes" id="UP000593565"/>
    </source>
</evidence>
<sequence>MCVAFYTEQFQYVLKSIKIESVGIFTFKVFIFRIWSTLIMAPKTTLWAFFVIYLAKCVSSSPAVILSTEWPEVELGSGMLHTEGERKLSTASALETSKTH</sequence>
<accession>A0A7J6A4I9</accession>
<dbReference type="Proteomes" id="UP000593565">
    <property type="component" value="Unassembled WGS sequence"/>
</dbReference>
<keyword evidence="2" id="KW-1185">Reference proteome</keyword>
<evidence type="ECO:0000313" key="1">
    <source>
        <dbReference type="EMBL" id="KAF4077061.1"/>
    </source>
</evidence>
<feature type="non-terminal residue" evidence="1">
    <location>
        <position position="1"/>
    </location>
</feature>
<dbReference type="EMBL" id="JAAGNN010000018">
    <property type="protein sequence ID" value="KAF4077061.1"/>
    <property type="molecule type" value="Genomic_DNA"/>
</dbReference>
<name>A0A7J6A4I9_AMEME</name>
<proteinExistence type="predicted"/>
<organism evidence="1 2">
    <name type="scientific">Ameiurus melas</name>
    <name type="common">Black bullhead</name>
    <name type="synonym">Silurus melas</name>
    <dbReference type="NCBI Taxonomy" id="219545"/>
    <lineage>
        <taxon>Eukaryota</taxon>
        <taxon>Metazoa</taxon>
        <taxon>Chordata</taxon>
        <taxon>Craniata</taxon>
        <taxon>Vertebrata</taxon>
        <taxon>Euteleostomi</taxon>
        <taxon>Actinopterygii</taxon>
        <taxon>Neopterygii</taxon>
        <taxon>Teleostei</taxon>
        <taxon>Ostariophysi</taxon>
        <taxon>Siluriformes</taxon>
        <taxon>Ictaluridae</taxon>
        <taxon>Ameiurus</taxon>
    </lineage>
</organism>
<dbReference type="AlphaFoldDB" id="A0A7J6A4I9"/>